<dbReference type="PANTHER" id="PTHR35801:SF1">
    <property type="entry name" value="PHOSPHOSERINE PHOSPHATASE RSBX"/>
    <property type="match status" value="1"/>
</dbReference>
<evidence type="ECO:0000313" key="3">
    <source>
        <dbReference type="Proteomes" id="UP001597560"/>
    </source>
</evidence>
<dbReference type="SMART" id="SM00331">
    <property type="entry name" value="PP2C_SIG"/>
    <property type="match status" value="1"/>
</dbReference>
<sequence length="335" mass="36989">MVDATHQRFFAADRSYFSILKKEIHSMVASAGFDPKKIDKIDLILAELTSNLHKYTKGGEILAGIMGDADLSYVELICIDNGPGMKDAKSMLADGVSTKSTLGHGLGSISRLSDEFDLFSQPNWGTIVLSRVYKHTVRKKEKVAVDVRPLVIAKPSELTSGDGFYKKIIGNNIKFMLADGLGHGPDANLAMNAAVEAFKRCPFDSPTEIIQFIHPEVRKTRGLVATVAVLDTKTKHLKISGVGNISTRLQGAALSKTQLPYNGIIGHNIPRTMNDHILDIRYYSKLILCSDGIRSRWEINKYPQIIRHDPSVLAAAIYKDYARQTDDMSVVVINM</sequence>
<comment type="caution">
    <text evidence="2">The sequence shown here is derived from an EMBL/GenBank/DDBJ whole genome shotgun (WGS) entry which is preliminary data.</text>
</comment>
<name>A0ABW6B7R2_9SPHI</name>
<dbReference type="Pfam" id="PF07228">
    <property type="entry name" value="SpoIIE"/>
    <property type="match status" value="1"/>
</dbReference>
<dbReference type="InterPro" id="IPR039248">
    <property type="entry name" value="Ptase_RsbX"/>
</dbReference>
<evidence type="ECO:0000313" key="2">
    <source>
        <dbReference type="EMBL" id="MFD2964519.1"/>
    </source>
</evidence>
<dbReference type="Pfam" id="PF13581">
    <property type="entry name" value="HATPase_c_2"/>
    <property type="match status" value="1"/>
</dbReference>
<dbReference type="InterPro" id="IPR003594">
    <property type="entry name" value="HATPase_dom"/>
</dbReference>
<protein>
    <submittedName>
        <fullName evidence="2">SpoIIE family protein phosphatase</fullName>
    </submittedName>
</protein>
<dbReference type="Gene3D" id="3.60.40.10">
    <property type="entry name" value="PPM-type phosphatase domain"/>
    <property type="match status" value="1"/>
</dbReference>
<dbReference type="SUPFAM" id="SSF55874">
    <property type="entry name" value="ATPase domain of HSP90 chaperone/DNA topoisomerase II/histidine kinase"/>
    <property type="match status" value="1"/>
</dbReference>
<dbReference type="EMBL" id="JBHUPA010000016">
    <property type="protein sequence ID" value="MFD2964519.1"/>
    <property type="molecule type" value="Genomic_DNA"/>
</dbReference>
<dbReference type="Proteomes" id="UP001597560">
    <property type="component" value="Unassembled WGS sequence"/>
</dbReference>
<dbReference type="PANTHER" id="PTHR35801">
    <property type="entry name" value="PHOSPHOSERINE PHOSPHATASE RSBX"/>
    <property type="match status" value="1"/>
</dbReference>
<dbReference type="Gene3D" id="3.30.565.10">
    <property type="entry name" value="Histidine kinase-like ATPase, C-terminal domain"/>
    <property type="match status" value="1"/>
</dbReference>
<dbReference type="InterPro" id="IPR036457">
    <property type="entry name" value="PPM-type-like_dom_sf"/>
</dbReference>
<proteinExistence type="predicted"/>
<dbReference type="InterPro" id="IPR036890">
    <property type="entry name" value="HATPase_C_sf"/>
</dbReference>
<dbReference type="SUPFAM" id="SSF81606">
    <property type="entry name" value="PP2C-like"/>
    <property type="match status" value="1"/>
</dbReference>
<reference evidence="3" key="1">
    <citation type="journal article" date="2019" name="Int. J. Syst. Evol. Microbiol.">
        <title>The Global Catalogue of Microorganisms (GCM) 10K type strain sequencing project: providing services to taxonomists for standard genome sequencing and annotation.</title>
        <authorList>
            <consortium name="The Broad Institute Genomics Platform"/>
            <consortium name="The Broad Institute Genome Sequencing Center for Infectious Disease"/>
            <person name="Wu L."/>
            <person name="Ma J."/>
        </authorList>
    </citation>
    <scope>NUCLEOTIDE SEQUENCE [LARGE SCALE GENOMIC DNA]</scope>
    <source>
        <strain evidence="3">KCTC 23098</strain>
    </source>
</reference>
<accession>A0ABW6B7R2</accession>
<feature type="domain" description="PPM-type phosphatase" evidence="1">
    <location>
        <begin position="147"/>
        <end position="335"/>
    </location>
</feature>
<dbReference type="InterPro" id="IPR001932">
    <property type="entry name" value="PPM-type_phosphatase-like_dom"/>
</dbReference>
<dbReference type="RefSeq" id="WP_377612741.1">
    <property type="nucleotide sequence ID" value="NZ_JBHUPA010000016.1"/>
</dbReference>
<keyword evidence="3" id="KW-1185">Reference proteome</keyword>
<organism evidence="2 3">
    <name type="scientific">Olivibacter jilunii</name>
    <dbReference type="NCBI Taxonomy" id="985016"/>
    <lineage>
        <taxon>Bacteria</taxon>
        <taxon>Pseudomonadati</taxon>
        <taxon>Bacteroidota</taxon>
        <taxon>Sphingobacteriia</taxon>
        <taxon>Sphingobacteriales</taxon>
        <taxon>Sphingobacteriaceae</taxon>
        <taxon>Olivibacter</taxon>
    </lineage>
</organism>
<gene>
    <name evidence="2" type="ORF">ACFS6J_22150</name>
</gene>
<evidence type="ECO:0000259" key="1">
    <source>
        <dbReference type="SMART" id="SM00331"/>
    </source>
</evidence>